<dbReference type="Pfam" id="PF13257">
    <property type="entry name" value="DUF4048"/>
    <property type="match status" value="1"/>
</dbReference>
<feature type="compositionally biased region" description="Low complexity" evidence="2">
    <location>
        <begin position="252"/>
        <end position="261"/>
    </location>
</feature>
<evidence type="ECO:0000313" key="5">
    <source>
        <dbReference type="Proteomes" id="UP001642501"/>
    </source>
</evidence>
<reference evidence="4 5" key="1">
    <citation type="submission" date="2024-01" db="EMBL/GenBank/DDBJ databases">
        <authorList>
            <person name="Allen C."/>
            <person name="Tagirdzhanova G."/>
        </authorList>
    </citation>
    <scope>NUCLEOTIDE SEQUENCE [LARGE SCALE GENOMIC DNA]</scope>
    <source>
        <strain evidence="4 5">CBS 573.63</strain>
    </source>
</reference>
<feature type="compositionally biased region" description="Low complexity" evidence="2">
    <location>
        <begin position="43"/>
        <end position="63"/>
    </location>
</feature>
<proteinExistence type="predicted"/>
<gene>
    <name evidence="4" type="ORF">SEPCBS57363_001535</name>
</gene>
<keyword evidence="1" id="KW-0175">Coiled coil</keyword>
<feature type="region of interest" description="Disordered" evidence="2">
    <location>
        <begin position="250"/>
        <end position="271"/>
    </location>
</feature>
<feature type="region of interest" description="Disordered" evidence="2">
    <location>
        <begin position="302"/>
        <end position="329"/>
    </location>
</feature>
<accession>A0ABP0DDD9</accession>
<feature type="compositionally biased region" description="Low complexity" evidence="2">
    <location>
        <begin position="453"/>
        <end position="474"/>
    </location>
</feature>
<organism evidence="4 5">
    <name type="scientific">Sporothrix epigloea</name>
    <dbReference type="NCBI Taxonomy" id="1892477"/>
    <lineage>
        <taxon>Eukaryota</taxon>
        <taxon>Fungi</taxon>
        <taxon>Dikarya</taxon>
        <taxon>Ascomycota</taxon>
        <taxon>Pezizomycotina</taxon>
        <taxon>Sordariomycetes</taxon>
        <taxon>Sordariomycetidae</taxon>
        <taxon>Ophiostomatales</taxon>
        <taxon>Ophiostomataceae</taxon>
        <taxon>Sporothrix</taxon>
    </lineage>
</organism>
<keyword evidence="5" id="KW-1185">Reference proteome</keyword>
<feature type="compositionally biased region" description="Polar residues" evidence="2">
    <location>
        <begin position="107"/>
        <end position="117"/>
    </location>
</feature>
<evidence type="ECO:0000259" key="3">
    <source>
        <dbReference type="Pfam" id="PF13257"/>
    </source>
</evidence>
<feature type="compositionally biased region" description="Polar residues" evidence="2">
    <location>
        <begin position="9"/>
        <end position="32"/>
    </location>
</feature>
<sequence>MEASKSKARPSQTRNNNGRNRLQDGSSPSSSCVEEMASRRSIESSSSSAESASSEASSSTLESMPPPQLPSALTTPPGSVIQDASAGAGNTGRSHFSDEIETRPSRSESTASRTNRLSLTLPIALPMSASNRPMPASSSVSSFAATPIDLTSDFACEPMDLITAIAAQERRVLELREELKHTEKDLAELQRQFASHENDKVHAVMRKADRMRLVSSRPRTAAAAGDWQSAAALWDEASLQNLRLDRSKAFLSGQQSGSQQGTAPSTPTQSRRRVFIGGHARTLSLLSPSKSHSDGFAVHDDQAADADQRTIKSPHFPTDPDTSFPQNLGRYAPTAANRLSKRASWAPQSVHQVAGAGLKQVAGDLTATVWTLFEDLRQATVGEELWGTSATMRVIDSNSRAADDIQGTIRASATGRPNLPNAFTTDSPGSPTPPPRSLSTAVKPTDKVPDPISKAAKAGSSSSNSSSKLKSSKNGLKEANGKDAKHFSWTPLTVDAYDDNDWSSWDSPTVNSPRWSGSTANGDLIASSIPEQAAENTTPQYVEAPGRGTSGTRLVEL</sequence>
<feature type="domain" description="DUF4048" evidence="3">
    <location>
        <begin position="279"/>
        <end position="512"/>
    </location>
</feature>
<evidence type="ECO:0000313" key="4">
    <source>
        <dbReference type="EMBL" id="CAK7265347.1"/>
    </source>
</evidence>
<name>A0ABP0DDD9_9PEZI</name>
<feature type="region of interest" description="Disordered" evidence="2">
    <location>
        <begin position="532"/>
        <end position="557"/>
    </location>
</feature>
<feature type="compositionally biased region" description="Basic and acidic residues" evidence="2">
    <location>
        <begin position="95"/>
        <end position="106"/>
    </location>
</feature>
<dbReference type="InterPro" id="IPR025122">
    <property type="entry name" value="DUF4048"/>
</dbReference>
<dbReference type="Proteomes" id="UP001642501">
    <property type="component" value="Unassembled WGS sequence"/>
</dbReference>
<evidence type="ECO:0000256" key="2">
    <source>
        <dbReference type="SAM" id="MobiDB-lite"/>
    </source>
</evidence>
<evidence type="ECO:0000256" key="1">
    <source>
        <dbReference type="SAM" id="Coils"/>
    </source>
</evidence>
<feature type="region of interest" description="Disordered" evidence="2">
    <location>
        <begin position="1"/>
        <end position="117"/>
    </location>
</feature>
<feature type="region of interest" description="Disordered" evidence="2">
    <location>
        <begin position="410"/>
        <end position="482"/>
    </location>
</feature>
<dbReference type="EMBL" id="CAWUOM010000016">
    <property type="protein sequence ID" value="CAK7265347.1"/>
    <property type="molecule type" value="Genomic_DNA"/>
</dbReference>
<comment type="caution">
    <text evidence="4">The sequence shown here is derived from an EMBL/GenBank/DDBJ whole genome shotgun (WGS) entry which is preliminary data.</text>
</comment>
<feature type="coiled-coil region" evidence="1">
    <location>
        <begin position="165"/>
        <end position="199"/>
    </location>
</feature>
<protein>
    <recommendedName>
        <fullName evidence="3">DUF4048 domain-containing protein</fullName>
    </recommendedName>
</protein>